<dbReference type="Gene3D" id="2.60.34.10">
    <property type="entry name" value="Substrate Binding Domain Of DNAk, Chain A, domain 1"/>
    <property type="match status" value="1"/>
</dbReference>
<dbReference type="InterPro" id="IPR018181">
    <property type="entry name" value="Heat_shock_70_CS"/>
</dbReference>
<keyword evidence="3 5" id="KW-0067">ATP-binding</keyword>
<dbReference type="RefSeq" id="WP_092050567.1">
    <property type="nucleotide sequence ID" value="NZ_FOQD01000008.1"/>
</dbReference>
<evidence type="ECO:0000256" key="1">
    <source>
        <dbReference type="ARBA" id="ARBA00007381"/>
    </source>
</evidence>
<gene>
    <name evidence="6" type="ORF">SAMN05421753_108220</name>
</gene>
<proteinExistence type="inferred from homology"/>
<evidence type="ECO:0000313" key="6">
    <source>
        <dbReference type="EMBL" id="SFI40074.1"/>
    </source>
</evidence>
<sequence length="525" mass="57790">MEILEGQTVGIDLGTTYSAIAQLNVQGEPVSLPNADGKTITPSVVILGEDNKIIVGPSFERMSIENPRNIVEAIKRQMGNKDFVIVHHGRKYTPEFISALIIKKLKQDAEKMVGPIVNAVITVPYYFNDVRRKATQDAGKIAKLNVIDIINEPTAATLAYAWQKGQLGRPDLFKGEKTIMVYDLGGGTFDVTVVRYNATNFRVLATDGDVMLGGLDWSRRIVDYIAEQFHRKHNIDPREDPETLMQLTQECEQAKRDLSNRAQVPLNAYYKGKNLTLAMSRGDFERLTADLMQRTRDTTELVMAQAGVGKGELDEVVLVGGSTYMPVVETMLREVTGKVPSRDVTPEEAVAQGAAIHAAILEARATGGGSRMAQAVLNRLRSVTATDVNSHSLGVKISDPNNRTRKINHIMIPKNTSIPFEVSQKFVTNAANQQRIHICVLEGDAIDPDACTTIGDFRIISLPPNLPAGSPVEVTYRYDKNGRIHASARELTSRQEAKTEIVRDSGLTDENVDTFEALAAEYSVE</sequence>
<keyword evidence="4" id="KW-0143">Chaperone</keyword>
<dbReference type="Proteomes" id="UP000199518">
    <property type="component" value="Unassembled WGS sequence"/>
</dbReference>
<dbReference type="PROSITE" id="PS00297">
    <property type="entry name" value="HSP70_1"/>
    <property type="match status" value="1"/>
</dbReference>
<dbReference type="CDD" id="cd24029">
    <property type="entry name" value="ASKHA_NBD_HSP70_DnaK_HscA_HscC"/>
    <property type="match status" value="1"/>
</dbReference>
<dbReference type="PANTHER" id="PTHR19375">
    <property type="entry name" value="HEAT SHOCK PROTEIN 70KDA"/>
    <property type="match status" value="1"/>
</dbReference>
<dbReference type="InterPro" id="IPR013126">
    <property type="entry name" value="Hsp_70_fam"/>
</dbReference>
<dbReference type="Pfam" id="PF00012">
    <property type="entry name" value="HSP70"/>
    <property type="match status" value="1"/>
</dbReference>
<dbReference type="SUPFAM" id="SSF53067">
    <property type="entry name" value="Actin-like ATPase domain"/>
    <property type="match status" value="2"/>
</dbReference>
<dbReference type="PROSITE" id="PS01036">
    <property type="entry name" value="HSP70_3"/>
    <property type="match status" value="1"/>
</dbReference>
<comment type="similarity">
    <text evidence="1 5">Belongs to the heat shock protein 70 family.</text>
</comment>
<evidence type="ECO:0000256" key="4">
    <source>
        <dbReference type="ARBA" id="ARBA00023186"/>
    </source>
</evidence>
<dbReference type="FunFam" id="3.30.420.40:FF:000071">
    <property type="entry name" value="Molecular chaperone DnaK"/>
    <property type="match status" value="1"/>
</dbReference>
<reference evidence="7" key="1">
    <citation type="submission" date="2016-10" db="EMBL/GenBank/DDBJ databases">
        <authorList>
            <person name="Varghese N."/>
            <person name="Submissions S."/>
        </authorList>
    </citation>
    <scope>NUCLEOTIDE SEQUENCE [LARGE SCALE GENOMIC DNA]</scope>
    <source>
        <strain evidence="7">DSM 26348</strain>
    </source>
</reference>
<dbReference type="Gene3D" id="3.90.640.10">
    <property type="entry name" value="Actin, Chain A, domain 4"/>
    <property type="match status" value="1"/>
</dbReference>
<dbReference type="GO" id="GO:0140662">
    <property type="term" value="F:ATP-dependent protein folding chaperone"/>
    <property type="evidence" value="ECO:0007669"/>
    <property type="project" value="InterPro"/>
</dbReference>
<evidence type="ECO:0000256" key="3">
    <source>
        <dbReference type="ARBA" id="ARBA00022840"/>
    </source>
</evidence>
<keyword evidence="7" id="KW-1185">Reference proteome</keyword>
<dbReference type="EMBL" id="FOQD01000008">
    <property type="protein sequence ID" value="SFI40074.1"/>
    <property type="molecule type" value="Genomic_DNA"/>
</dbReference>
<dbReference type="PRINTS" id="PR00301">
    <property type="entry name" value="HEATSHOCK70"/>
</dbReference>
<name>A0A1I3HWI9_9PLAN</name>
<dbReference type="InterPro" id="IPR029047">
    <property type="entry name" value="HSP70_peptide-bd_sf"/>
</dbReference>
<dbReference type="Gene3D" id="3.30.420.40">
    <property type="match status" value="2"/>
</dbReference>
<organism evidence="6 7">
    <name type="scientific">Planctomicrobium piriforme</name>
    <dbReference type="NCBI Taxonomy" id="1576369"/>
    <lineage>
        <taxon>Bacteria</taxon>
        <taxon>Pseudomonadati</taxon>
        <taxon>Planctomycetota</taxon>
        <taxon>Planctomycetia</taxon>
        <taxon>Planctomycetales</taxon>
        <taxon>Planctomycetaceae</taxon>
        <taxon>Planctomicrobium</taxon>
    </lineage>
</organism>
<dbReference type="OrthoDB" id="9766019at2"/>
<keyword evidence="2 5" id="KW-0547">Nucleotide-binding</keyword>
<dbReference type="GO" id="GO:0005524">
    <property type="term" value="F:ATP binding"/>
    <property type="evidence" value="ECO:0007669"/>
    <property type="project" value="UniProtKB-KW"/>
</dbReference>
<dbReference type="STRING" id="1576369.SAMN05421753_108220"/>
<dbReference type="AlphaFoldDB" id="A0A1I3HWI9"/>
<evidence type="ECO:0000256" key="2">
    <source>
        <dbReference type="ARBA" id="ARBA00022741"/>
    </source>
</evidence>
<dbReference type="FunFam" id="3.90.640.10:FF:000003">
    <property type="entry name" value="Molecular chaperone DnaK"/>
    <property type="match status" value="1"/>
</dbReference>
<evidence type="ECO:0000256" key="5">
    <source>
        <dbReference type="RuleBase" id="RU003322"/>
    </source>
</evidence>
<dbReference type="InterPro" id="IPR043129">
    <property type="entry name" value="ATPase_NBD"/>
</dbReference>
<accession>A0A1I3HWI9</accession>
<dbReference type="PROSITE" id="PS00329">
    <property type="entry name" value="HSP70_2"/>
    <property type="match status" value="1"/>
</dbReference>
<dbReference type="SUPFAM" id="SSF100920">
    <property type="entry name" value="Heat shock protein 70kD (HSP70), peptide-binding domain"/>
    <property type="match status" value="1"/>
</dbReference>
<protein>
    <submittedName>
        <fullName evidence="6">Molecular chaperone DnaK</fullName>
    </submittedName>
</protein>
<evidence type="ECO:0000313" key="7">
    <source>
        <dbReference type="Proteomes" id="UP000199518"/>
    </source>
</evidence>